<dbReference type="InterPro" id="IPR041657">
    <property type="entry name" value="HTH_17"/>
</dbReference>
<sequence length="83" mass="9341">MRVSDRGANGGHLKQADSELLGVADAAVYLNTSERHVRRLRAENRLRYVKVGAKLRFRREDLDGFISANTHDPVPDVDVGVRR</sequence>
<name>A0A382VQ41_9ZZZZ</name>
<dbReference type="GO" id="GO:0003677">
    <property type="term" value="F:DNA binding"/>
    <property type="evidence" value="ECO:0007669"/>
    <property type="project" value="InterPro"/>
</dbReference>
<proteinExistence type="predicted"/>
<dbReference type="Pfam" id="PF12728">
    <property type="entry name" value="HTH_17"/>
    <property type="match status" value="1"/>
</dbReference>
<evidence type="ECO:0000313" key="2">
    <source>
        <dbReference type="EMBL" id="SVD48490.1"/>
    </source>
</evidence>
<dbReference type="InterPro" id="IPR010093">
    <property type="entry name" value="SinI_DNA-bd"/>
</dbReference>
<protein>
    <recommendedName>
        <fullName evidence="1">Helix-turn-helix domain-containing protein</fullName>
    </recommendedName>
</protein>
<dbReference type="EMBL" id="UINC01153655">
    <property type="protein sequence ID" value="SVD48490.1"/>
    <property type="molecule type" value="Genomic_DNA"/>
</dbReference>
<organism evidence="2">
    <name type="scientific">marine metagenome</name>
    <dbReference type="NCBI Taxonomy" id="408172"/>
    <lineage>
        <taxon>unclassified sequences</taxon>
        <taxon>metagenomes</taxon>
        <taxon>ecological metagenomes</taxon>
    </lineage>
</organism>
<dbReference type="AlphaFoldDB" id="A0A382VQ41"/>
<evidence type="ECO:0000259" key="1">
    <source>
        <dbReference type="Pfam" id="PF12728"/>
    </source>
</evidence>
<gene>
    <name evidence="2" type="ORF">METZ01_LOCUS401344</name>
</gene>
<feature type="domain" description="Helix-turn-helix" evidence="1">
    <location>
        <begin position="20"/>
        <end position="69"/>
    </location>
</feature>
<accession>A0A382VQ41</accession>
<reference evidence="2" key="1">
    <citation type="submission" date="2018-05" db="EMBL/GenBank/DDBJ databases">
        <authorList>
            <person name="Lanie J.A."/>
            <person name="Ng W.-L."/>
            <person name="Kazmierczak K.M."/>
            <person name="Andrzejewski T.M."/>
            <person name="Davidsen T.M."/>
            <person name="Wayne K.J."/>
            <person name="Tettelin H."/>
            <person name="Glass J.I."/>
            <person name="Rusch D."/>
            <person name="Podicherti R."/>
            <person name="Tsui H.-C.T."/>
            <person name="Winkler M.E."/>
        </authorList>
    </citation>
    <scope>NUCLEOTIDE SEQUENCE</scope>
</reference>
<dbReference type="NCBIfam" id="TIGR01764">
    <property type="entry name" value="excise"/>
    <property type="match status" value="1"/>
</dbReference>